<feature type="transmembrane region" description="Helical" evidence="7">
    <location>
        <begin position="573"/>
        <end position="592"/>
    </location>
</feature>
<organism evidence="9 10">
    <name type="scientific">Roseiconus nitratireducens</name>
    <dbReference type="NCBI Taxonomy" id="2605748"/>
    <lineage>
        <taxon>Bacteria</taxon>
        <taxon>Pseudomonadati</taxon>
        <taxon>Planctomycetota</taxon>
        <taxon>Planctomycetia</taxon>
        <taxon>Pirellulales</taxon>
        <taxon>Pirellulaceae</taxon>
        <taxon>Roseiconus</taxon>
    </lineage>
</organism>
<sequence>MPQQQQPSPSDKRPLLERKTPLGLSVALLILFAFFFVMPSAFRSARLSLKKKENDVKDWLPSDFVETSELEWFADHFAGESFVVATWPGCTEKDQRLKLLESKLRHECATSDPAAGVDDPELAADLRSAKDYGVRLGLLPASRRYDNWGGAHEKWLADGEGRWFFIKPDGRLYRWEEQSNGPAGLIRSLRRAMGSYQLEGTFVAAFGDQDKAEGTNNFYNDPTLVCAPMFRTVETGASLAAELAKEGGPLWPVDLTDQSKRPEVARRRAIQRLTGSLFAPAVPADFDWTPQAFRSVVSAAERDAIPENFDSIVEQTLTGFAEERLDGDRSLLPDAMQEVQTEAWYAVFDAAELQPPPRQTALLITLTEAAKDNLSYALGRGVMGGPRGRLLELAEESGVQPAAAPSMAPPPFNRPEVESIAGTPPLRLGGPPYDNVSIDEEGTVTLVRLVGYSILVGVVLSYLCFGSVKITIMVFIVGGSAAMLSMAVVNWTGGNVDAVLMSMPSLVYVLGLSGAIHVINYYRDEVRKQGRRGAAERALRHAFFPCTLAATTTAIGLASLYTSNLAPISNFGIYSAIGVIATLAILFTYLPAALQTFVTESPATSTYTPDQEEAQKETWLSDQWAATGRWICRHHVLVTSTCLGVLLVVGVGLIKIKTSVQLLKLFDSQSRIIRDYAWLEENFGKLVPMELVLRVPPAMQSHTMETSQDPSAESVDVTPQDVTSQDGDETQLADSQDRTASGPADSTGPHSPALNMLERVEAVSRINHVVHETLGEPGLNIVGTATSADTFLPPLPAVSNSFWNTRSLYNKELGKSREELLRNDYLSLEQEGPFAGSELWRISLRVDALSDVDYGAFIKTLRTAVEPVLRAYDTRDAMLEELVSLPEGTSAERVLIVGAERPKDLIETDLIAPRQSEDQPNEERIRTRSIYLSTLGELLRGESVKRPFWFDPHAADAPLEVGSDKWRKLLEQFDVTIWVDEQPPPQSAFTDADLVIDGTDIFSKPIEHRLVGDQIPDAAGSGALQVVYTGVVPVVYKAQRTLLASLVRSIAMAFVSIALVMMVLLNPARKPLRMLRGSNLGPGVMAGIVSMIPNMFPVLLVFGAMGHLGRLVDIGTMMTASVAMGVAVDDTIHFLSWFRSYIDRGYDRLKAVEMTYRRVGPAMTQTTIVGGVGLFVFALSTFTPTQRFGTLMLVLLAAALVGDLILLPALLAGSLGRFFKPRDGAGESADSPVPDSEQSIESTDAQDPPDDPNDPDPVIDKDALPQLRLHAPSTRADRPHRMKRR</sequence>
<feature type="transmembrane region" description="Helical" evidence="7">
    <location>
        <begin position="1114"/>
        <end position="1138"/>
    </location>
</feature>
<feature type="transmembrane region" description="Helical" evidence="7">
    <location>
        <begin position="1086"/>
        <end position="1108"/>
    </location>
</feature>
<name>A0A5M6D1T8_9BACT</name>
<comment type="subcellular location">
    <subcellularLocation>
        <location evidence="1">Cell membrane</location>
        <topology evidence="1">Multi-pass membrane protein</topology>
    </subcellularLocation>
</comment>
<evidence type="ECO:0000256" key="3">
    <source>
        <dbReference type="ARBA" id="ARBA00022692"/>
    </source>
</evidence>
<feature type="transmembrane region" description="Helical" evidence="7">
    <location>
        <begin position="1188"/>
        <end position="1212"/>
    </location>
</feature>
<evidence type="ECO:0000256" key="7">
    <source>
        <dbReference type="SAM" id="Phobius"/>
    </source>
</evidence>
<gene>
    <name evidence="9" type="ORF">FYK55_17795</name>
</gene>
<comment type="caution">
    <text evidence="9">The sequence shown here is derived from an EMBL/GenBank/DDBJ whole genome shotgun (WGS) entry which is preliminary data.</text>
</comment>
<evidence type="ECO:0000313" key="9">
    <source>
        <dbReference type="EMBL" id="KAA5541418.1"/>
    </source>
</evidence>
<evidence type="ECO:0000256" key="6">
    <source>
        <dbReference type="SAM" id="MobiDB-lite"/>
    </source>
</evidence>
<dbReference type="PROSITE" id="PS50156">
    <property type="entry name" value="SSD"/>
    <property type="match status" value="1"/>
</dbReference>
<dbReference type="InterPro" id="IPR000731">
    <property type="entry name" value="SSD"/>
</dbReference>
<dbReference type="InterPro" id="IPR004869">
    <property type="entry name" value="MMPL_dom"/>
</dbReference>
<dbReference type="PANTHER" id="PTHR33406:SF12">
    <property type="entry name" value="BLR2997 PROTEIN"/>
    <property type="match status" value="1"/>
</dbReference>
<feature type="transmembrane region" description="Helical" evidence="7">
    <location>
        <begin position="472"/>
        <end position="493"/>
    </location>
</feature>
<keyword evidence="3 7" id="KW-0812">Transmembrane</keyword>
<feature type="transmembrane region" description="Helical" evidence="7">
    <location>
        <begin position="446"/>
        <end position="465"/>
    </location>
</feature>
<feature type="transmembrane region" description="Helical" evidence="7">
    <location>
        <begin position="505"/>
        <end position="522"/>
    </location>
</feature>
<accession>A0A5M6D1T8</accession>
<dbReference type="PANTHER" id="PTHR33406">
    <property type="entry name" value="MEMBRANE PROTEIN MJ1562-RELATED"/>
    <property type="match status" value="1"/>
</dbReference>
<evidence type="ECO:0000259" key="8">
    <source>
        <dbReference type="PROSITE" id="PS50156"/>
    </source>
</evidence>
<evidence type="ECO:0000256" key="2">
    <source>
        <dbReference type="ARBA" id="ARBA00022475"/>
    </source>
</evidence>
<feature type="transmembrane region" description="Helical" evidence="7">
    <location>
        <begin position="1159"/>
        <end position="1182"/>
    </location>
</feature>
<feature type="region of interest" description="Disordered" evidence="6">
    <location>
        <begin position="1223"/>
        <end position="1285"/>
    </location>
</feature>
<dbReference type="InterPro" id="IPR050545">
    <property type="entry name" value="Mycobact_MmpL"/>
</dbReference>
<evidence type="ECO:0000313" key="10">
    <source>
        <dbReference type="Proteomes" id="UP000324479"/>
    </source>
</evidence>
<dbReference type="GO" id="GO:0005886">
    <property type="term" value="C:plasma membrane"/>
    <property type="evidence" value="ECO:0007669"/>
    <property type="project" value="UniProtKB-SubCell"/>
</dbReference>
<feature type="domain" description="SSD" evidence="8">
    <location>
        <begin position="480"/>
        <end position="596"/>
    </location>
</feature>
<dbReference type="Gene3D" id="1.20.1640.10">
    <property type="entry name" value="Multidrug efflux transporter AcrB transmembrane domain"/>
    <property type="match status" value="2"/>
</dbReference>
<dbReference type="RefSeq" id="WP_150077804.1">
    <property type="nucleotide sequence ID" value="NZ_VWOX01000010.1"/>
</dbReference>
<dbReference type="Proteomes" id="UP000324479">
    <property type="component" value="Unassembled WGS sequence"/>
</dbReference>
<reference evidence="9 10" key="1">
    <citation type="submission" date="2019-08" db="EMBL/GenBank/DDBJ databases">
        <authorList>
            <person name="Dhanesh K."/>
            <person name="Kumar G."/>
            <person name="Sasikala C."/>
            <person name="Venkata Ramana C."/>
        </authorList>
    </citation>
    <scope>NUCLEOTIDE SEQUENCE [LARGE SCALE GENOMIC DNA]</scope>
    <source>
        <strain evidence="9 10">JC645</strain>
    </source>
</reference>
<feature type="transmembrane region" description="Helical" evidence="7">
    <location>
        <begin position="636"/>
        <end position="654"/>
    </location>
</feature>
<protein>
    <submittedName>
        <fullName evidence="9">MMPL family transporter</fullName>
    </submittedName>
</protein>
<dbReference type="EMBL" id="VWOX01000010">
    <property type="protein sequence ID" value="KAA5541418.1"/>
    <property type="molecule type" value="Genomic_DNA"/>
</dbReference>
<keyword evidence="5 7" id="KW-0472">Membrane</keyword>
<feature type="compositionally biased region" description="Polar residues" evidence="6">
    <location>
        <begin position="700"/>
        <end position="711"/>
    </location>
</feature>
<dbReference type="SUPFAM" id="SSF82866">
    <property type="entry name" value="Multidrug efflux transporter AcrB transmembrane domain"/>
    <property type="match status" value="2"/>
</dbReference>
<evidence type="ECO:0000256" key="5">
    <source>
        <dbReference type="ARBA" id="ARBA00023136"/>
    </source>
</evidence>
<dbReference type="Pfam" id="PF03176">
    <property type="entry name" value="MMPL"/>
    <property type="match status" value="1"/>
</dbReference>
<feature type="region of interest" description="Disordered" evidence="6">
    <location>
        <begin position="700"/>
        <end position="752"/>
    </location>
</feature>
<evidence type="ECO:0000256" key="1">
    <source>
        <dbReference type="ARBA" id="ARBA00004651"/>
    </source>
</evidence>
<proteinExistence type="predicted"/>
<keyword evidence="10" id="KW-1185">Reference proteome</keyword>
<feature type="transmembrane region" description="Helical" evidence="7">
    <location>
        <begin position="21"/>
        <end position="42"/>
    </location>
</feature>
<feature type="transmembrane region" description="Helical" evidence="7">
    <location>
        <begin position="1042"/>
        <end position="1065"/>
    </location>
</feature>
<feature type="transmembrane region" description="Helical" evidence="7">
    <location>
        <begin position="542"/>
        <end position="561"/>
    </location>
</feature>
<keyword evidence="2" id="KW-1003">Cell membrane</keyword>
<keyword evidence="4 7" id="KW-1133">Transmembrane helix</keyword>
<evidence type="ECO:0000256" key="4">
    <source>
        <dbReference type="ARBA" id="ARBA00022989"/>
    </source>
</evidence>